<accession>M0MP43</accession>
<gene>
    <name evidence="1" type="ORF">C446_00395</name>
</gene>
<comment type="caution">
    <text evidence="1">The sequence shown here is derived from an EMBL/GenBank/DDBJ whole genome shotgun (WGS) entry which is preliminary data.</text>
</comment>
<name>M0MP43_9EURY</name>
<protein>
    <submittedName>
        <fullName evidence="1">Uncharacterized protein</fullName>
    </submittedName>
</protein>
<reference evidence="1 2" key="1">
    <citation type="journal article" date="2014" name="PLoS Genet.">
        <title>Phylogenetically driven sequencing of extremely halophilic archaea reveals strategies for static and dynamic osmo-response.</title>
        <authorList>
            <person name="Becker E.A."/>
            <person name="Seitzer P.M."/>
            <person name="Tritt A."/>
            <person name="Larsen D."/>
            <person name="Krusor M."/>
            <person name="Yao A.I."/>
            <person name="Wu D."/>
            <person name="Madern D."/>
            <person name="Eisen J.A."/>
            <person name="Darling A.E."/>
            <person name="Facciotti M.T."/>
        </authorList>
    </citation>
    <scope>NUCLEOTIDE SEQUENCE [LARGE SCALE GENOMIC DNA]</scope>
    <source>
        <strain evidence="1 2">JCM 10879</strain>
    </source>
</reference>
<sequence>MVVIAIAVSMLAMAIGTGGVVAAENETVTETTGEVVEEVEAINESTNIVDETTVTDESETVVAGPDDDVDTDALVGEITETVGDALADTGWL</sequence>
<keyword evidence="2" id="KW-1185">Reference proteome</keyword>
<evidence type="ECO:0000313" key="2">
    <source>
        <dbReference type="Proteomes" id="UP000011607"/>
    </source>
</evidence>
<dbReference type="AlphaFoldDB" id="M0MP43"/>
<organism evidence="1 2">
    <name type="scientific">Halobiforma nitratireducens JCM 10879</name>
    <dbReference type="NCBI Taxonomy" id="1227454"/>
    <lineage>
        <taxon>Archaea</taxon>
        <taxon>Methanobacteriati</taxon>
        <taxon>Methanobacteriota</taxon>
        <taxon>Stenosarchaea group</taxon>
        <taxon>Halobacteria</taxon>
        <taxon>Halobacteriales</taxon>
        <taxon>Natrialbaceae</taxon>
        <taxon>Halobiforma</taxon>
    </lineage>
</organism>
<dbReference type="RefSeq" id="WP_006671055.1">
    <property type="nucleotide sequence ID" value="NZ_AOMA01000003.1"/>
</dbReference>
<proteinExistence type="predicted"/>
<evidence type="ECO:0000313" key="1">
    <source>
        <dbReference type="EMBL" id="EMA47128.1"/>
    </source>
</evidence>
<dbReference type="EMBL" id="AOMA01000003">
    <property type="protein sequence ID" value="EMA47128.1"/>
    <property type="molecule type" value="Genomic_DNA"/>
</dbReference>
<dbReference type="Proteomes" id="UP000011607">
    <property type="component" value="Unassembled WGS sequence"/>
</dbReference>